<keyword evidence="7" id="KW-0315">Glutamine amidotransferase</keyword>
<keyword evidence="5" id="KW-0378">Hydrolase</keyword>
<evidence type="ECO:0000313" key="8">
    <source>
        <dbReference type="EMBL" id="PPK30786.1"/>
    </source>
</evidence>
<evidence type="ECO:0000256" key="5">
    <source>
        <dbReference type="ARBA" id="ARBA00022801"/>
    </source>
</evidence>
<protein>
    <submittedName>
        <fullName evidence="8">Phosphoribosylformylglycinamidine synthase I</fullName>
    </submittedName>
</protein>
<dbReference type="InterPro" id="IPR029062">
    <property type="entry name" value="Class_I_gatase-like"/>
</dbReference>
<dbReference type="AlphaFoldDB" id="A0A2S6F038"/>
<organism evidence="8 9">
    <name type="scientific">Legionella pneumophila</name>
    <dbReference type="NCBI Taxonomy" id="446"/>
    <lineage>
        <taxon>Bacteria</taxon>
        <taxon>Pseudomonadati</taxon>
        <taxon>Pseudomonadota</taxon>
        <taxon>Gammaproteobacteria</taxon>
        <taxon>Legionellales</taxon>
        <taxon>Legionellaceae</taxon>
        <taxon>Legionella</taxon>
    </lineage>
</organism>
<name>A0A2S6F038_LEGPN</name>
<comment type="caution">
    <text evidence="8">The sequence shown here is derived from an EMBL/GenBank/DDBJ whole genome shotgun (WGS) entry which is preliminary data.</text>
</comment>
<dbReference type="PANTHER" id="PTHR47552">
    <property type="entry name" value="PHOSPHORIBOSYLFORMYLGLYCINAMIDINE SYNTHASE SUBUNIT PURQ"/>
    <property type="match status" value="1"/>
</dbReference>
<gene>
    <name evidence="8" type="primary">purQ</name>
    <name evidence="8" type="ORF">C3928_08465</name>
</gene>
<dbReference type="GO" id="GO:0016787">
    <property type="term" value="F:hydrolase activity"/>
    <property type="evidence" value="ECO:0007669"/>
    <property type="project" value="UniProtKB-KW"/>
</dbReference>
<keyword evidence="6" id="KW-0067">ATP-binding</keyword>
<dbReference type="PANTHER" id="PTHR47552:SF1">
    <property type="entry name" value="PHOSPHORIBOSYLFORMYLGLYCINAMIDINE SYNTHASE SUBUNIT PURQ"/>
    <property type="match status" value="1"/>
</dbReference>
<dbReference type="InterPro" id="IPR010075">
    <property type="entry name" value="PRibForGlyAmidine_synth_PurQ"/>
</dbReference>
<reference evidence="8 9" key="1">
    <citation type="submission" date="2018-02" db="EMBL/GenBank/DDBJ databases">
        <title>Draft genome sequences of four Legionella pneumophila clinical strains isolated in Ontario.</title>
        <authorList>
            <person name="Fortuna A."/>
            <person name="Ramnarine R."/>
            <person name="Li A."/>
            <person name="Frantz C."/>
            <person name="Mallo G."/>
        </authorList>
    </citation>
    <scope>NUCLEOTIDE SEQUENCE [LARGE SCALE GENOMIC DNA]</scope>
    <source>
        <strain evidence="8 9">LG61</strain>
    </source>
</reference>
<evidence type="ECO:0000256" key="6">
    <source>
        <dbReference type="ARBA" id="ARBA00022840"/>
    </source>
</evidence>
<dbReference type="Pfam" id="PF13507">
    <property type="entry name" value="GATase_5"/>
    <property type="match status" value="1"/>
</dbReference>
<dbReference type="GO" id="GO:0006189">
    <property type="term" value="P:'de novo' IMP biosynthetic process"/>
    <property type="evidence" value="ECO:0007669"/>
    <property type="project" value="InterPro"/>
</dbReference>
<proteinExistence type="predicted"/>
<dbReference type="EMBL" id="PQWY01000011">
    <property type="protein sequence ID" value="PPK30786.1"/>
    <property type="molecule type" value="Genomic_DNA"/>
</dbReference>
<evidence type="ECO:0000256" key="2">
    <source>
        <dbReference type="ARBA" id="ARBA00022598"/>
    </source>
</evidence>
<dbReference type="Proteomes" id="UP000239239">
    <property type="component" value="Unassembled WGS sequence"/>
</dbReference>
<accession>A0A2S6F038</accession>
<dbReference type="PROSITE" id="PS51273">
    <property type="entry name" value="GATASE_TYPE_1"/>
    <property type="match status" value="1"/>
</dbReference>
<sequence length="420" mass="47322">MMKIAVVQFPGSNCERETILAVQRAGMTPVEFLWNDSSQKLREMDGYIIIGGFSYEDRSRAGIIAALDPVMKEIKLQSELGKPVLGICNGAQILVETGLVPGLKNYQIGMALTENKRIQDGKILGTGFYNSWIHMRTGDRVRKNAFTRYLSKDSVLSIPAAHAEGRFVMPGKLLQEIEEEGLNAFQYCDAQGNRDDNFPINPNGSLRNIAAIINKAGNVMAIMPHPERAFAGDPIFHSMKEYIKEKKPFKQQTLSYQPEPVKIIPYDKKDNAHELIVKLIITDNAALTVQNTLRQLGIPVTVNRMMYWHIDANSPEIIEKIKQTGVLYNDRKEYLVAPEQIFSSPAKAFLVKSKDDMIGQQKLQMLRDHFSIDGVDAIHHGVLWIFSSENVKIHEMAESILATNIIFNPNAHVCYEYQCP</sequence>
<dbReference type="CDD" id="cd01740">
    <property type="entry name" value="GATase1_FGAR_AT"/>
    <property type="match status" value="1"/>
</dbReference>
<dbReference type="SMART" id="SM01211">
    <property type="entry name" value="GATase_5"/>
    <property type="match status" value="1"/>
</dbReference>
<evidence type="ECO:0000256" key="7">
    <source>
        <dbReference type="ARBA" id="ARBA00022962"/>
    </source>
</evidence>
<evidence type="ECO:0000256" key="1">
    <source>
        <dbReference type="ARBA" id="ARBA00022490"/>
    </source>
</evidence>
<keyword evidence="2" id="KW-0436">Ligase</keyword>
<keyword evidence="3" id="KW-0547">Nucleotide-binding</keyword>
<keyword evidence="4" id="KW-0658">Purine biosynthesis</keyword>
<evidence type="ECO:0000256" key="4">
    <source>
        <dbReference type="ARBA" id="ARBA00022755"/>
    </source>
</evidence>
<dbReference type="SUPFAM" id="SSF52317">
    <property type="entry name" value="Class I glutamine amidotransferase-like"/>
    <property type="match status" value="1"/>
</dbReference>
<dbReference type="OrthoDB" id="9804441at2"/>
<dbReference type="GO" id="GO:0005524">
    <property type="term" value="F:ATP binding"/>
    <property type="evidence" value="ECO:0007669"/>
    <property type="project" value="UniProtKB-KW"/>
</dbReference>
<dbReference type="NCBIfam" id="TIGR01737">
    <property type="entry name" value="FGAM_synth_I"/>
    <property type="match status" value="1"/>
</dbReference>
<evidence type="ECO:0000256" key="3">
    <source>
        <dbReference type="ARBA" id="ARBA00022741"/>
    </source>
</evidence>
<evidence type="ECO:0000313" key="9">
    <source>
        <dbReference type="Proteomes" id="UP000239239"/>
    </source>
</evidence>
<dbReference type="Gene3D" id="3.40.50.880">
    <property type="match status" value="1"/>
</dbReference>
<dbReference type="GO" id="GO:0004642">
    <property type="term" value="F:phosphoribosylformylglycinamidine synthase activity"/>
    <property type="evidence" value="ECO:0007669"/>
    <property type="project" value="InterPro"/>
</dbReference>
<keyword evidence="1" id="KW-0963">Cytoplasm</keyword>